<keyword evidence="1" id="KW-0472">Membrane</keyword>
<proteinExistence type="predicted"/>
<evidence type="ECO:0000256" key="1">
    <source>
        <dbReference type="SAM" id="Phobius"/>
    </source>
</evidence>
<feature type="transmembrane region" description="Helical" evidence="1">
    <location>
        <begin position="12"/>
        <end position="31"/>
    </location>
</feature>
<accession>A0A928DPH5</accession>
<name>A0A928DPH5_9BACT</name>
<dbReference type="Proteomes" id="UP000725649">
    <property type="component" value="Unassembled WGS sequence"/>
</dbReference>
<dbReference type="EMBL" id="SUVG01000001">
    <property type="protein sequence ID" value="MBE6420719.1"/>
    <property type="molecule type" value="Genomic_DNA"/>
</dbReference>
<protein>
    <submittedName>
        <fullName evidence="2">Uncharacterized protein</fullName>
    </submittedName>
</protein>
<sequence>MFLQEDGFVKWVVLSLLVSFALSIALGWPRYQKSRTIQLAKKALERGKEIAYLQESFKARYGMYMPDLSRLDIGFTCQPVEGSGALSCDEYIYEMEQNILKVRHRVRPSWFEVHIEEGWVDCSYAEKIVQESRLCRPDKMPELL</sequence>
<evidence type="ECO:0000313" key="3">
    <source>
        <dbReference type="Proteomes" id="UP000725649"/>
    </source>
</evidence>
<keyword evidence="1" id="KW-1133">Transmembrane helix</keyword>
<reference evidence="2" key="1">
    <citation type="submission" date="2019-04" db="EMBL/GenBank/DDBJ databases">
        <title>Evolution of Biomass-Degrading Anaerobic Consortia Revealed by Metagenomics.</title>
        <authorList>
            <person name="Peng X."/>
        </authorList>
    </citation>
    <scope>NUCLEOTIDE SEQUENCE</scope>
    <source>
        <strain evidence="2">SIG66</strain>
    </source>
</reference>
<keyword evidence="1" id="KW-0812">Transmembrane</keyword>
<organism evidence="2 3">
    <name type="scientific">Candidatus Avelusimicrobium gallicola</name>
    <dbReference type="NCBI Taxonomy" id="2562704"/>
    <lineage>
        <taxon>Bacteria</taxon>
        <taxon>Pseudomonadati</taxon>
        <taxon>Elusimicrobiota</taxon>
        <taxon>Elusimicrobia</taxon>
        <taxon>Elusimicrobiales</taxon>
        <taxon>Elusimicrobiaceae</taxon>
        <taxon>Candidatus Avelusimicrobium</taxon>
    </lineage>
</organism>
<dbReference type="AlphaFoldDB" id="A0A928DPH5"/>
<gene>
    <name evidence="2" type="ORF">E7027_01015</name>
</gene>
<evidence type="ECO:0000313" key="2">
    <source>
        <dbReference type="EMBL" id="MBE6420719.1"/>
    </source>
</evidence>
<comment type="caution">
    <text evidence="2">The sequence shown here is derived from an EMBL/GenBank/DDBJ whole genome shotgun (WGS) entry which is preliminary data.</text>
</comment>